<evidence type="ECO:0000313" key="2">
    <source>
        <dbReference type="Proteomes" id="UP001417504"/>
    </source>
</evidence>
<evidence type="ECO:0000313" key="1">
    <source>
        <dbReference type="EMBL" id="KAK9091753.1"/>
    </source>
</evidence>
<dbReference type="EMBL" id="JBBNAE010000010">
    <property type="protein sequence ID" value="KAK9091753.1"/>
    <property type="molecule type" value="Genomic_DNA"/>
</dbReference>
<gene>
    <name evidence="1" type="ORF">Sjap_024930</name>
</gene>
<sequence length="63" mass="6752">MASLAGGLLEPKVLLLPDGGRRGTCGRSSRHTCLRIWVVTMQLAGERRGVAVMVNEESEAVSE</sequence>
<keyword evidence="2" id="KW-1185">Reference proteome</keyword>
<dbReference type="Proteomes" id="UP001417504">
    <property type="component" value="Unassembled WGS sequence"/>
</dbReference>
<protein>
    <submittedName>
        <fullName evidence="1">Uncharacterized protein</fullName>
    </submittedName>
</protein>
<name>A0AAP0HKB5_9MAGN</name>
<proteinExistence type="predicted"/>
<accession>A0AAP0HKB5</accession>
<dbReference type="AlphaFoldDB" id="A0AAP0HKB5"/>
<comment type="caution">
    <text evidence="1">The sequence shown here is derived from an EMBL/GenBank/DDBJ whole genome shotgun (WGS) entry which is preliminary data.</text>
</comment>
<reference evidence="1 2" key="1">
    <citation type="submission" date="2024-01" db="EMBL/GenBank/DDBJ databases">
        <title>Genome assemblies of Stephania.</title>
        <authorList>
            <person name="Yang L."/>
        </authorList>
    </citation>
    <scope>NUCLEOTIDE SEQUENCE [LARGE SCALE GENOMIC DNA]</scope>
    <source>
        <strain evidence="1">QJT</strain>
        <tissue evidence="1">Leaf</tissue>
    </source>
</reference>
<organism evidence="1 2">
    <name type="scientific">Stephania japonica</name>
    <dbReference type="NCBI Taxonomy" id="461633"/>
    <lineage>
        <taxon>Eukaryota</taxon>
        <taxon>Viridiplantae</taxon>
        <taxon>Streptophyta</taxon>
        <taxon>Embryophyta</taxon>
        <taxon>Tracheophyta</taxon>
        <taxon>Spermatophyta</taxon>
        <taxon>Magnoliopsida</taxon>
        <taxon>Ranunculales</taxon>
        <taxon>Menispermaceae</taxon>
        <taxon>Menispermoideae</taxon>
        <taxon>Cissampelideae</taxon>
        <taxon>Stephania</taxon>
    </lineage>
</organism>